<dbReference type="EMBL" id="SRZC01000015">
    <property type="protein sequence ID" value="TGX81589.1"/>
    <property type="molecule type" value="Genomic_DNA"/>
</dbReference>
<accession>A0AC61QPF6</accession>
<keyword evidence="2" id="KW-1185">Reference proteome</keyword>
<gene>
    <name evidence="1" type="ORF">E5358_09855</name>
</gene>
<name>A0AC61QPF6_9BACT</name>
<comment type="caution">
    <text evidence="1">The sequence shown here is derived from an EMBL/GenBank/DDBJ whole genome shotgun (WGS) entry which is preliminary data.</text>
</comment>
<proteinExistence type="predicted"/>
<protein>
    <submittedName>
        <fullName evidence="1">Uncharacterized protein</fullName>
    </submittedName>
</protein>
<organism evidence="1 2">
    <name type="scientific">Palleniella muris</name>
    <dbReference type="NCBI Taxonomy" id="3038145"/>
    <lineage>
        <taxon>Bacteria</taxon>
        <taxon>Pseudomonadati</taxon>
        <taxon>Bacteroidota</taxon>
        <taxon>Bacteroidia</taxon>
        <taxon>Bacteroidales</taxon>
        <taxon>Prevotellaceae</taxon>
        <taxon>Palleniella</taxon>
    </lineage>
</organism>
<dbReference type="Proteomes" id="UP000308886">
    <property type="component" value="Unassembled WGS sequence"/>
</dbReference>
<reference evidence="1" key="1">
    <citation type="submission" date="2019-04" db="EMBL/GenBank/DDBJ databases">
        <title>Microbes associate with the intestines of laboratory mice.</title>
        <authorList>
            <person name="Navarre W."/>
            <person name="Wong E."/>
            <person name="Huang K."/>
            <person name="Tropini C."/>
            <person name="Ng K."/>
            <person name="Yu B."/>
        </authorList>
    </citation>
    <scope>NUCLEOTIDE SEQUENCE</scope>
    <source>
        <strain evidence="1">NM73_A23</strain>
    </source>
</reference>
<evidence type="ECO:0000313" key="2">
    <source>
        <dbReference type="Proteomes" id="UP000308886"/>
    </source>
</evidence>
<evidence type="ECO:0000313" key="1">
    <source>
        <dbReference type="EMBL" id="TGX81589.1"/>
    </source>
</evidence>
<sequence>MRAREFLLTAFAALIAMSANAQVEKVYMNPVQSAVSLDSNKKNRLQTKLIMGMSKAHTLKTTKGQTLTANGQLASDGYKYALNVKVTEASHKQDEELFSSKKKDTYTATVKMNVALVDVTNGKEVANSVFECSASNKDINTAYYKAFNTVDEDIIDFIDNSLPVTAEMIEIYQSDVDKEDAEAKGVKVNKGSASGVRRDMMFTVYKEVGGNRTEIGKARCEQVLSADESLLKVYGKEDGDKTVAELFKNMDGSFNVVFVSRSKKLWGKLGSGVTKVFKKDERTNYYEPNLDRQAKLKVGLMGITAANSGVTKDALELLASETVEGLSKVTTIDFVRQLHPTLEAARKAGLDGLINITFDKLDQTTSKTKEGKTNYESHAYISIEGINVHEGSWIEMTDADQPHSSMENAAEAVKKAVDAMDDHIKKFAEDVFPVAGKVMEIKEAKDYVDKKSKKKKNEEENAQPAKQRGSVKAASISIGSNVGVRKNMMFDIYKQIKGVGADSRVFLGTGKVSENPSATEAVIKIKGSKKGDEVIYDILKNATDDSIEIIVISRAFDGIGGFLNRLL</sequence>